<dbReference type="Proteomes" id="UP001457282">
    <property type="component" value="Unassembled WGS sequence"/>
</dbReference>
<sequence length="145" mass="15707">MITAASPVAAPLHHRLRRHLCRVVLSPIHTIAISSPAAFIHGVSLPCPSIKPVLLLGRHHMPSPDLSLLSNRRRRSLCLPASRVRSYSKSTPSLVAPSSAQSLQSPPPWPRHILLITPSPLLPHHVSSSAATLSAAHHRCHHPCN</sequence>
<protein>
    <submittedName>
        <fullName evidence="1">Uncharacterized protein</fullName>
    </submittedName>
</protein>
<comment type="caution">
    <text evidence="1">The sequence shown here is derived from an EMBL/GenBank/DDBJ whole genome shotgun (WGS) entry which is preliminary data.</text>
</comment>
<name>A0AAW1VPH8_RUBAR</name>
<organism evidence="1 2">
    <name type="scientific">Rubus argutus</name>
    <name type="common">Southern blackberry</name>
    <dbReference type="NCBI Taxonomy" id="59490"/>
    <lineage>
        <taxon>Eukaryota</taxon>
        <taxon>Viridiplantae</taxon>
        <taxon>Streptophyta</taxon>
        <taxon>Embryophyta</taxon>
        <taxon>Tracheophyta</taxon>
        <taxon>Spermatophyta</taxon>
        <taxon>Magnoliopsida</taxon>
        <taxon>eudicotyledons</taxon>
        <taxon>Gunneridae</taxon>
        <taxon>Pentapetalae</taxon>
        <taxon>rosids</taxon>
        <taxon>fabids</taxon>
        <taxon>Rosales</taxon>
        <taxon>Rosaceae</taxon>
        <taxon>Rosoideae</taxon>
        <taxon>Rosoideae incertae sedis</taxon>
        <taxon>Rubus</taxon>
    </lineage>
</organism>
<accession>A0AAW1VPH8</accession>
<reference evidence="1 2" key="1">
    <citation type="journal article" date="2023" name="G3 (Bethesda)">
        <title>A chromosome-length genome assembly and annotation of blackberry (Rubus argutus, cv. 'Hillquist').</title>
        <authorList>
            <person name="Bruna T."/>
            <person name="Aryal R."/>
            <person name="Dudchenko O."/>
            <person name="Sargent D.J."/>
            <person name="Mead D."/>
            <person name="Buti M."/>
            <person name="Cavallini A."/>
            <person name="Hytonen T."/>
            <person name="Andres J."/>
            <person name="Pham M."/>
            <person name="Weisz D."/>
            <person name="Mascagni F."/>
            <person name="Usai G."/>
            <person name="Natali L."/>
            <person name="Bassil N."/>
            <person name="Fernandez G.E."/>
            <person name="Lomsadze A."/>
            <person name="Armour M."/>
            <person name="Olukolu B."/>
            <person name="Poorten T."/>
            <person name="Britton C."/>
            <person name="Davik J."/>
            <person name="Ashrafi H."/>
            <person name="Aiden E.L."/>
            <person name="Borodovsky M."/>
            <person name="Worthington M."/>
        </authorList>
    </citation>
    <scope>NUCLEOTIDE SEQUENCE [LARGE SCALE GENOMIC DNA]</scope>
    <source>
        <strain evidence="1">PI 553951</strain>
    </source>
</reference>
<keyword evidence="2" id="KW-1185">Reference proteome</keyword>
<gene>
    <name evidence="1" type="ORF">M0R45_000363</name>
</gene>
<dbReference type="AlphaFoldDB" id="A0AAW1VPH8"/>
<proteinExistence type="predicted"/>
<evidence type="ECO:0000313" key="1">
    <source>
        <dbReference type="EMBL" id="KAK9905251.1"/>
    </source>
</evidence>
<evidence type="ECO:0000313" key="2">
    <source>
        <dbReference type="Proteomes" id="UP001457282"/>
    </source>
</evidence>
<dbReference type="EMBL" id="JBEDUW010000166">
    <property type="protein sequence ID" value="KAK9905251.1"/>
    <property type="molecule type" value="Genomic_DNA"/>
</dbReference>